<dbReference type="Proteomes" id="UP001374535">
    <property type="component" value="Chromosome 8"/>
</dbReference>
<keyword evidence="3" id="KW-1185">Reference proteome</keyword>
<gene>
    <name evidence="2" type="ORF">V8G54_025339</name>
</gene>
<proteinExistence type="predicted"/>
<dbReference type="EMBL" id="CP144693">
    <property type="protein sequence ID" value="WVY99269.1"/>
    <property type="molecule type" value="Genomic_DNA"/>
</dbReference>
<keyword evidence="1" id="KW-0472">Membrane</keyword>
<evidence type="ECO:0000313" key="3">
    <source>
        <dbReference type="Proteomes" id="UP001374535"/>
    </source>
</evidence>
<evidence type="ECO:0000313" key="2">
    <source>
        <dbReference type="EMBL" id="WVY99269.1"/>
    </source>
</evidence>
<protein>
    <submittedName>
        <fullName evidence="2">Uncharacterized protein</fullName>
    </submittedName>
</protein>
<keyword evidence="1" id="KW-1133">Transmembrane helix</keyword>
<name>A0AAQ3MYT7_VIGMU</name>
<sequence>MLFMEAANFVLLLGPSHVWFLGHGMLPRPIVKKKLLSTFRGTFAGYFALFKLRNLLLKLATKEVSLIEGRVGFRRVWFFKSDSEGGVSISYSRMPANVELLKVPLAVKKGLASMKKVAFMNLGFVFNATLVVCPGLMTMILELKGLTYAASASTTVMVWFAMLKNSSLFTAALIKRRRYVFPGFTFRLNVSLLEQL</sequence>
<feature type="transmembrane region" description="Helical" evidence="1">
    <location>
        <begin position="147"/>
        <end position="174"/>
    </location>
</feature>
<accession>A0AAQ3MYT7</accession>
<organism evidence="2 3">
    <name type="scientific">Vigna mungo</name>
    <name type="common">Black gram</name>
    <name type="synonym">Phaseolus mungo</name>
    <dbReference type="NCBI Taxonomy" id="3915"/>
    <lineage>
        <taxon>Eukaryota</taxon>
        <taxon>Viridiplantae</taxon>
        <taxon>Streptophyta</taxon>
        <taxon>Embryophyta</taxon>
        <taxon>Tracheophyta</taxon>
        <taxon>Spermatophyta</taxon>
        <taxon>Magnoliopsida</taxon>
        <taxon>eudicotyledons</taxon>
        <taxon>Gunneridae</taxon>
        <taxon>Pentapetalae</taxon>
        <taxon>rosids</taxon>
        <taxon>fabids</taxon>
        <taxon>Fabales</taxon>
        <taxon>Fabaceae</taxon>
        <taxon>Papilionoideae</taxon>
        <taxon>50 kb inversion clade</taxon>
        <taxon>NPAAA clade</taxon>
        <taxon>indigoferoid/millettioid clade</taxon>
        <taxon>Phaseoleae</taxon>
        <taxon>Vigna</taxon>
    </lineage>
</organism>
<dbReference type="AlphaFoldDB" id="A0AAQ3MYT7"/>
<evidence type="ECO:0000256" key="1">
    <source>
        <dbReference type="SAM" id="Phobius"/>
    </source>
</evidence>
<keyword evidence="1" id="KW-0812">Transmembrane</keyword>
<reference evidence="2 3" key="1">
    <citation type="journal article" date="2023" name="Life. Sci Alliance">
        <title>Evolutionary insights into 3D genome organization and epigenetic landscape of Vigna mungo.</title>
        <authorList>
            <person name="Junaid A."/>
            <person name="Singh B."/>
            <person name="Bhatia S."/>
        </authorList>
    </citation>
    <scope>NUCLEOTIDE SEQUENCE [LARGE SCALE GENOMIC DNA]</scope>
    <source>
        <strain evidence="2">Urdbean</strain>
    </source>
</reference>
<feature type="transmembrane region" description="Helical" evidence="1">
    <location>
        <begin position="118"/>
        <end position="141"/>
    </location>
</feature>